<keyword evidence="2" id="KW-1185">Reference proteome</keyword>
<evidence type="ECO:0000313" key="1">
    <source>
        <dbReference type="EMBL" id="KAF6017525.1"/>
    </source>
</evidence>
<name>A0A7J7IUM2_BUGNE</name>
<sequence length="81" mass="8866">MCYELTSVVIDLAPKQVRVNSVKYKCSFLKRIASGYPLGRVEQPEEVAKAIAFLGNSESSLSTGVLLELDAGVHLFATNYE</sequence>
<organism evidence="1 2">
    <name type="scientific">Bugula neritina</name>
    <name type="common">Brown bryozoan</name>
    <name type="synonym">Sertularia neritina</name>
    <dbReference type="NCBI Taxonomy" id="10212"/>
    <lineage>
        <taxon>Eukaryota</taxon>
        <taxon>Metazoa</taxon>
        <taxon>Spiralia</taxon>
        <taxon>Lophotrochozoa</taxon>
        <taxon>Bryozoa</taxon>
        <taxon>Gymnolaemata</taxon>
        <taxon>Cheilostomatida</taxon>
        <taxon>Flustrina</taxon>
        <taxon>Buguloidea</taxon>
        <taxon>Bugulidae</taxon>
        <taxon>Bugula</taxon>
    </lineage>
</organism>
<reference evidence="1" key="1">
    <citation type="submission" date="2020-06" db="EMBL/GenBank/DDBJ databases">
        <title>Draft genome of Bugula neritina, a colonial animal packing powerful symbionts and potential medicines.</title>
        <authorList>
            <person name="Rayko M."/>
        </authorList>
    </citation>
    <scope>NUCLEOTIDE SEQUENCE [LARGE SCALE GENOMIC DNA]</scope>
    <source>
        <strain evidence="1">Kwan_BN1</strain>
    </source>
</reference>
<evidence type="ECO:0000313" key="2">
    <source>
        <dbReference type="Proteomes" id="UP000593567"/>
    </source>
</evidence>
<dbReference type="SUPFAM" id="SSF51735">
    <property type="entry name" value="NAD(P)-binding Rossmann-fold domains"/>
    <property type="match status" value="1"/>
</dbReference>
<dbReference type="PANTHER" id="PTHR43975">
    <property type="entry name" value="ZGC:101858"/>
    <property type="match status" value="1"/>
</dbReference>
<accession>A0A7J7IUM2</accession>
<protein>
    <submittedName>
        <fullName evidence="1">Uncharacterized protein</fullName>
    </submittedName>
</protein>
<dbReference type="InterPro" id="IPR002347">
    <property type="entry name" value="SDR_fam"/>
</dbReference>
<dbReference type="Proteomes" id="UP000593567">
    <property type="component" value="Unassembled WGS sequence"/>
</dbReference>
<proteinExistence type="predicted"/>
<dbReference type="Gene3D" id="3.40.50.720">
    <property type="entry name" value="NAD(P)-binding Rossmann-like Domain"/>
    <property type="match status" value="1"/>
</dbReference>
<dbReference type="OrthoDB" id="6052622at2759"/>
<dbReference type="PANTHER" id="PTHR43975:SF2">
    <property type="entry name" value="EG:BACR7A4.14 PROTEIN-RELATED"/>
    <property type="match status" value="1"/>
</dbReference>
<comment type="caution">
    <text evidence="1">The sequence shown here is derived from an EMBL/GenBank/DDBJ whole genome shotgun (WGS) entry which is preliminary data.</text>
</comment>
<dbReference type="EMBL" id="VXIV02003383">
    <property type="protein sequence ID" value="KAF6017525.1"/>
    <property type="molecule type" value="Genomic_DNA"/>
</dbReference>
<dbReference type="Pfam" id="PF13561">
    <property type="entry name" value="adh_short_C2"/>
    <property type="match status" value="1"/>
</dbReference>
<gene>
    <name evidence="1" type="ORF">EB796_024172</name>
</gene>
<dbReference type="InterPro" id="IPR036291">
    <property type="entry name" value="NAD(P)-bd_dom_sf"/>
</dbReference>
<dbReference type="AlphaFoldDB" id="A0A7J7IUM2"/>